<evidence type="ECO:0000256" key="5">
    <source>
        <dbReference type="SAM" id="MobiDB-lite"/>
    </source>
</evidence>
<feature type="compositionally biased region" description="Basic and acidic residues" evidence="5">
    <location>
        <begin position="147"/>
        <end position="161"/>
    </location>
</feature>
<dbReference type="Proteomes" id="UP001201873">
    <property type="component" value="Unassembled WGS sequence"/>
</dbReference>
<evidence type="ECO:0000313" key="7">
    <source>
        <dbReference type="Proteomes" id="UP001201873"/>
    </source>
</evidence>
<sequence length="161" mass="16791">MTGRSGRREAGQLENALLAVLWAAPTALSSAQAQQGLREQGLDLAYTSVATTLTRLHAKGLLERSSAGRTYVYTPSGRAAQEAAARMRSLLGGGRARAVVLSHFVDGLEPGDEATLLELLRRAEADPGDQAGRSPARPGGAAAGEHGGNEPRRPDTPSDHS</sequence>
<feature type="compositionally biased region" description="Low complexity" evidence="5">
    <location>
        <begin position="131"/>
        <end position="140"/>
    </location>
</feature>
<keyword evidence="2" id="KW-0805">Transcription regulation</keyword>
<proteinExistence type="inferred from homology"/>
<gene>
    <name evidence="6" type="ORF">MXD59_02205</name>
</gene>
<evidence type="ECO:0000256" key="4">
    <source>
        <dbReference type="ARBA" id="ARBA00023163"/>
    </source>
</evidence>
<dbReference type="Gene3D" id="1.10.10.10">
    <property type="entry name" value="Winged helix-like DNA-binding domain superfamily/Winged helix DNA-binding domain"/>
    <property type="match status" value="1"/>
</dbReference>
<protein>
    <submittedName>
        <fullName evidence="6">BlaI/MecI/CopY family transcriptional regulator</fullName>
    </submittedName>
</protein>
<reference evidence="6 7" key="1">
    <citation type="submission" date="2022-04" db="EMBL/GenBank/DDBJ databases">
        <title>Genome diversity in the genus Frankia.</title>
        <authorList>
            <person name="Carlos-Shanley C."/>
            <person name="Hahn D."/>
        </authorList>
    </citation>
    <scope>NUCLEOTIDE SEQUENCE [LARGE SCALE GENOMIC DNA]</scope>
    <source>
        <strain evidence="6 7">Ag45/Mut15</strain>
    </source>
</reference>
<dbReference type="EMBL" id="JALKFT010000002">
    <property type="protein sequence ID" value="MCK9874605.1"/>
    <property type="molecule type" value="Genomic_DNA"/>
</dbReference>
<dbReference type="Pfam" id="PF03965">
    <property type="entry name" value="Penicillinase_R"/>
    <property type="match status" value="1"/>
</dbReference>
<comment type="similarity">
    <text evidence="1">Belongs to the BlaI transcriptional regulatory family.</text>
</comment>
<dbReference type="InterPro" id="IPR036388">
    <property type="entry name" value="WH-like_DNA-bd_sf"/>
</dbReference>
<name>A0ABT0JSS8_9ACTN</name>
<keyword evidence="7" id="KW-1185">Reference proteome</keyword>
<dbReference type="SUPFAM" id="SSF46785">
    <property type="entry name" value="Winged helix' DNA-binding domain"/>
    <property type="match status" value="1"/>
</dbReference>
<organism evidence="6 7">
    <name type="scientific">Frankia umida</name>
    <dbReference type="NCBI Taxonomy" id="573489"/>
    <lineage>
        <taxon>Bacteria</taxon>
        <taxon>Bacillati</taxon>
        <taxon>Actinomycetota</taxon>
        <taxon>Actinomycetes</taxon>
        <taxon>Frankiales</taxon>
        <taxon>Frankiaceae</taxon>
        <taxon>Frankia</taxon>
    </lineage>
</organism>
<dbReference type="InterPro" id="IPR005650">
    <property type="entry name" value="BlaI_family"/>
</dbReference>
<accession>A0ABT0JSS8</accession>
<dbReference type="InterPro" id="IPR036390">
    <property type="entry name" value="WH_DNA-bd_sf"/>
</dbReference>
<evidence type="ECO:0000256" key="1">
    <source>
        <dbReference type="ARBA" id="ARBA00011046"/>
    </source>
</evidence>
<keyword evidence="3" id="KW-0238">DNA-binding</keyword>
<comment type="caution">
    <text evidence="6">The sequence shown here is derived from an EMBL/GenBank/DDBJ whole genome shotgun (WGS) entry which is preliminary data.</text>
</comment>
<dbReference type="RefSeq" id="WP_163549338.1">
    <property type="nucleotide sequence ID" value="NZ_JALKFT010000002.1"/>
</dbReference>
<feature type="region of interest" description="Disordered" evidence="5">
    <location>
        <begin position="121"/>
        <end position="161"/>
    </location>
</feature>
<evidence type="ECO:0000256" key="3">
    <source>
        <dbReference type="ARBA" id="ARBA00023125"/>
    </source>
</evidence>
<keyword evidence="4" id="KW-0804">Transcription</keyword>
<evidence type="ECO:0000313" key="6">
    <source>
        <dbReference type="EMBL" id="MCK9874605.1"/>
    </source>
</evidence>
<evidence type="ECO:0000256" key="2">
    <source>
        <dbReference type="ARBA" id="ARBA00023015"/>
    </source>
</evidence>